<feature type="transmembrane region" description="Helical" evidence="1">
    <location>
        <begin position="209"/>
        <end position="230"/>
    </location>
</feature>
<dbReference type="Proteomes" id="UP000316993">
    <property type="component" value="Unassembled WGS sequence"/>
</dbReference>
<keyword evidence="1" id="KW-1133">Transmembrane helix</keyword>
<feature type="transmembrane region" description="Helical" evidence="1">
    <location>
        <begin position="131"/>
        <end position="153"/>
    </location>
</feature>
<name>A0A543L8X9_9BURK</name>
<comment type="caution">
    <text evidence="2">The sequence shown here is derived from an EMBL/GenBank/DDBJ whole genome shotgun (WGS) entry which is preliminary data.</text>
</comment>
<dbReference type="InterPro" id="IPR011990">
    <property type="entry name" value="TPR-like_helical_dom_sf"/>
</dbReference>
<dbReference type="Gene3D" id="1.25.40.10">
    <property type="entry name" value="Tetratricopeptide repeat domain"/>
    <property type="match status" value="1"/>
</dbReference>
<dbReference type="EMBL" id="VFPV01000002">
    <property type="protein sequence ID" value="TQN03815.1"/>
    <property type="molecule type" value="Genomic_DNA"/>
</dbReference>
<evidence type="ECO:0000313" key="2">
    <source>
        <dbReference type="EMBL" id="TQN03815.1"/>
    </source>
</evidence>
<dbReference type="AlphaFoldDB" id="A0A543L8X9"/>
<evidence type="ECO:0000313" key="3">
    <source>
        <dbReference type="Proteomes" id="UP000316993"/>
    </source>
</evidence>
<feature type="transmembrane region" description="Helical" evidence="1">
    <location>
        <begin position="173"/>
        <end position="197"/>
    </location>
</feature>
<proteinExistence type="predicted"/>
<dbReference type="RefSeq" id="WP_142083536.1">
    <property type="nucleotide sequence ID" value="NZ_VFPV01000002.1"/>
</dbReference>
<keyword evidence="1" id="KW-0472">Membrane</keyword>
<evidence type="ECO:0000256" key="1">
    <source>
        <dbReference type="SAM" id="Phobius"/>
    </source>
</evidence>
<protein>
    <recommendedName>
        <fullName evidence="4">Tetratricopeptide repeat protein</fullName>
    </recommendedName>
</protein>
<organism evidence="2 3">
    <name type="scientific">Acidovorax temperans</name>
    <dbReference type="NCBI Taxonomy" id="80878"/>
    <lineage>
        <taxon>Bacteria</taxon>
        <taxon>Pseudomonadati</taxon>
        <taxon>Pseudomonadota</taxon>
        <taxon>Betaproteobacteria</taxon>
        <taxon>Burkholderiales</taxon>
        <taxon>Comamonadaceae</taxon>
        <taxon>Acidovorax</taxon>
    </lineage>
</organism>
<sequence length="448" mass="49541">MATRPTGFDQTAQPAKRPAPFWHRLNTFFTFPLQSKPLMYSLILALSSMLFKVIFFLPDALGILIVEIGILLAASRYGFKITALGSRGIYNAEDYPAELDPDWKNLPWKLFAIVIAQSMVVGWLQSVSPTLGTLAWLAMCFLLPATQIVLVQTCSFVETLNPANAWNAVRTIGWPYLLLCVFLFLLSQGTFIALGLLLPLFKGWILLPIVNWVLIYFSWVMASLLGYAMYQNHQAFGIDLLPGAGLDDDKAPVDRRTSRQIEQDAIDAQVAQLVTAGDMTAAVALAYEEQRMRGDEVAAQRRYHRVLALADGKTATLLDHAQRYIPLLLRSGQSGEALKAFQTCRAKDAQFALQDAPTTLALAKAAWNTGDAKDALALLQGFDRRFKGHDAVPAAYELVARVLLQGLNRADMALRVLATLESRHPDTEAARETRWLLRNHVPQGAVGG</sequence>
<accession>A0A543L8X9</accession>
<evidence type="ECO:0008006" key="4">
    <source>
        <dbReference type="Google" id="ProtNLM"/>
    </source>
</evidence>
<feature type="transmembrane region" description="Helical" evidence="1">
    <location>
        <begin position="64"/>
        <end position="86"/>
    </location>
</feature>
<keyword evidence="1" id="KW-0812">Transmembrane</keyword>
<reference evidence="2 3" key="1">
    <citation type="submission" date="2019-06" db="EMBL/GenBank/DDBJ databases">
        <title>Genomic Encyclopedia of Archaeal and Bacterial Type Strains, Phase II (KMG-II): from individual species to whole genera.</title>
        <authorList>
            <person name="Goeker M."/>
        </authorList>
    </citation>
    <scope>NUCLEOTIDE SEQUENCE [LARGE SCALE GENOMIC DNA]</scope>
    <source>
        <strain evidence="2 3">DSM 7270</strain>
    </source>
</reference>
<gene>
    <name evidence="2" type="ORF">BDD18_2516</name>
</gene>